<organism evidence="2 3">
    <name type="scientific">Meganyctiphanes norvegica</name>
    <name type="common">Northern krill</name>
    <name type="synonym">Thysanopoda norvegica</name>
    <dbReference type="NCBI Taxonomy" id="48144"/>
    <lineage>
        <taxon>Eukaryota</taxon>
        <taxon>Metazoa</taxon>
        <taxon>Ecdysozoa</taxon>
        <taxon>Arthropoda</taxon>
        <taxon>Crustacea</taxon>
        <taxon>Multicrustacea</taxon>
        <taxon>Malacostraca</taxon>
        <taxon>Eumalacostraca</taxon>
        <taxon>Eucarida</taxon>
        <taxon>Euphausiacea</taxon>
        <taxon>Euphausiidae</taxon>
        <taxon>Meganyctiphanes</taxon>
    </lineage>
</organism>
<dbReference type="InterPro" id="IPR013083">
    <property type="entry name" value="Znf_RING/FYVE/PHD"/>
</dbReference>
<sequence length="445" mass="51015">MCSLCLERAIIERSKTCPKCRTPYSASNIKELPVNFSLEGLVKSLSISDKLPECTEHQLSVSHRCSTHKVWVCKSCLTEDHSAELCKIITIREELNIKKRKKVNQSKPLLNRFEKTCKKSNDCQKQCQKLMEENDEEIIRYETMVKRLQEDIRRKKTSKWQMQTNYELFGKLFETLKGKRRSYDRAVTSLKSSETIREVSRCSIEVQNEIEKLQLISHELENEVDTMLQAFKTTTEPSIEHSLGNHKLSVKDGRLHVHVLQRNTISKSIPHYLQFADENDLPQTDGILTFLDIAWSGQKPRRVYMKMLGNTVRARQHLLLVTGHLGHSYKGLQFYIPVKKGQPGEHIVIQPYDGDKAASLLKDVTVNDRDTFMKPKSKAGLITGAGWDDDWNTALFCVFLRNDTARNNSSCFGEVISGLEVLQDIAKSNKIDKIKVVDCGVVNIW</sequence>
<dbReference type="Gene3D" id="3.30.40.10">
    <property type="entry name" value="Zinc/RING finger domain, C3HC4 (zinc finger)"/>
    <property type="match status" value="1"/>
</dbReference>
<keyword evidence="3" id="KW-1185">Reference proteome</keyword>
<name>A0AAV2SC89_MEGNR</name>
<evidence type="ECO:0000313" key="2">
    <source>
        <dbReference type="EMBL" id="CAL4177720.1"/>
    </source>
</evidence>
<accession>A0AAV2SC89</accession>
<comment type="caution">
    <text evidence="2">The sequence shown here is derived from an EMBL/GenBank/DDBJ whole genome shotgun (WGS) entry which is preliminary data.</text>
</comment>
<protein>
    <submittedName>
        <fullName evidence="2">Uncharacterized protein</fullName>
    </submittedName>
</protein>
<keyword evidence="1" id="KW-0175">Coiled coil</keyword>
<dbReference type="Gene3D" id="2.40.100.10">
    <property type="entry name" value="Cyclophilin-like"/>
    <property type="match status" value="1"/>
</dbReference>
<dbReference type="Proteomes" id="UP001497623">
    <property type="component" value="Unassembled WGS sequence"/>
</dbReference>
<feature type="coiled-coil region" evidence="1">
    <location>
        <begin position="203"/>
        <end position="230"/>
    </location>
</feature>
<proteinExistence type="predicted"/>
<dbReference type="AlphaFoldDB" id="A0AAV2SC89"/>
<dbReference type="EMBL" id="CAXKWB010055975">
    <property type="protein sequence ID" value="CAL4177720.1"/>
    <property type="molecule type" value="Genomic_DNA"/>
</dbReference>
<reference evidence="2 3" key="1">
    <citation type="submission" date="2024-05" db="EMBL/GenBank/DDBJ databases">
        <authorList>
            <person name="Wallberg A."/>
        </authorList>
    </citation>
    <scope>NUCLEOTIDE SEQUENCE [LARGE SCALE GENOMIC DNA]</scope>
</reference>
<dbReference type="InterPro" id="IPR029000">
    <property type="entry name" value="Cyclophilin-like_dom_sf"/>
</dbReference>
<gene>
    <name evidence="2" type="ORF">MNOR_LOCUS34942</name>
</gene>
<dbReference type="SUPFAM" id="SSF50891">
    <property type="entry name" value="Cyclophilin-like"/>
    <property type="match status" value="1"/>
</dbReference>
<evidence type="ECO:0000313" key="3">
    <source>
        <dbReference type="Proteomes" id="UP001497623"/>
    </source>
</evidence>
<evidence type="ECO:0000256" key="1">
    <source>
        <dbReference type="SAM" id="Coils"/>
    </source>
</evidence>
<dbReference type="SUPFAM" id="SSF57845">
    <property type="entry name" value="B-box zinc-binding domain"/>
    <property type="match status" value="1"/>
</dbReference>